<name>A0A8C2GZM8_CYPCA</name>
<evidence type="ECO:0000256" key="3">
    <source>
        <dbReference type="ARBA" id="ARBA00022763"/>
    </source>
</evidence>
<evidence type="ECO:0000313" key="9">
    <source>
        <dbReference type="Ensembl" id="ENSCCRP00020006426.1"/>
    </source>
</evidence>
<dbReference type="GO" id="GO:0031297">
    <property type="term" value="P:replication fork processing"/>
    <property type="evidence" value="ECO:0007669"/>
    <property type="project" value="TreeGrafter"/>
</dbReference>
<evidence type="ECO:0000256" key="5">
    <source>
        <dbReference type="ARBA" id="ARBA00023204"/>
    </source>
</evidence>
<dbReference type="CDD" id="cd20082">
    <property type="entry name" value="XPF_nuclease_EME2"/>
    <property type="match status" value="1"/>
</dbReference>
<dbReference type="GO" id="GO:0008821">
    <property type="term" value="F:crossover junction DNA endonuclease activity"/>
    <property type="evidence" value="ECO:0007669"/>
    <property type="project" value="TreeGrafter"/>
</dbReference>
<dbReference type="InterPro" id="IPR043086">
    <property type="entry name" value="EME1_nucdom_sub1"/>
</dbReference>
<evidence type="ECO:0000256" key="1">
    <source>
        <dbReference type="ARBA" id="ARBA00004123"/>
    </source>
</evidence>
<dbReference type="InterPro" id="IPR047523">
    <property type="entry name" value="XPF_nuclease_EME2"/>
</dbReference>
<dbReference type="Gene3D" id="1.10.150.670">
    <property type="entry name" value="Crossover junction endonuclease EME1, DNA-binding domain"/>
    <property type="match status" value="1"/>
</dbReference>
<evidence type="ECO:0000313" key="10">
    <source>
        <dbReference type="Proteomes" id="UP000694701"/>
    </source>
</evidence>
<dbReference type="Ensembl" id="ENSCCRT00020007254.1">
    <property type="protein sequence ID" value="ENSCCRP00020006426.1"/>
    <property type="gene ID" value="ENSCCRG00020003586.1"/>
</dbReference>
<evidence type="ECO:0000256" key="4">
    <source>
        <dbReference type="ARBA" id="ARBA00023172"/>
    </source>
</evidence>
<dbReference type="GO" id="GO:0000712">
    <property type="term" value="P:resolution of meiotic recombination intermediates"/>
    <property type="evidence" value="ECO:0007669"/>
    <property type="project" value="TreeGrafter"/>
</dbReference>
<comment type="subcellular location">
    <subcellularLocation>
        <location evidence="1">Nucleus</location>
    </subcellularLocation>
</comment>
<feature type="region of interest" description="Disordered" evidence="7">
    <location>
        <begin position="1"/>
        <end position="102"/>
    </location>
</feature>
<keyword evidence="5" id="KW-0234">DNA repair</keyword>
<evidence type="ECO:0000256" key="7">
    <source>
        <dbReference type="SAM" id="MobiDB-lite"/>
    </source>
</evidence>
<evidence type="ECO:0000256" key="6">
    <source>
        <dbReference type="ARBA" id="ARBA00023242"/>
    </source>
</evidence>
<dbReference type="GO" id="GO:0005634">
    <property type="term" value="C:nucleus"/>
    <property type="evidence" value="ECO:0007669"/>
    <property type="project" value="UniProtKB-SubCell"/>
</dbReference>
<keyword evidence="4" id="KW-0233">DNA recombination</keyword>
<dbReference type="PANTHER" id="PTHR21077:SF6">
    <property type="entry name" value="CROSSOVER JUNCTION ENDONUCLEASE EME2-RELATED"/>
    <property type="match status" value="1"/>
</dbReference>
<feature type="domain" description="ERCC4" evidence="8">
    <location>
        <begin position="127"/>
        <end position="375"/>
    </location>
</feature>
<keyword evidence="3" id="KW-0227">DNA damage</keyword>
<accession>A0A8C2GZM8</accession>
<dbReference type="PANTHER" id="PTHR21077">
    <property type="entry name" value="EME1 PROTEIN"/>
    <property type="match status" value="1"/>
</dbReference>
<dbReference type="InterPro" id="IPR006166">
    <property type="entry name" value="ERCC4_domain"/>
</dbReference>
<feature type="compositionally biased region" description="Low complexity" evidence="7">
    <location>
        <begin position="36"/>
        <end position="50"/>
    </location>
</feature>
<comment type="similarity">
    <text evidence="2">Belongs to the EME1/MMS4 family.</text>
</comment>
<organism evidence="9 10">
    <name type="scientific">Cyprinus carpio</name>
    <name type="common">Common carp</name>
    <dbReference type="NCBI Taxonomy" id="7962"/>
    <lineage>
        <taxon>Eukaryota</taxon>
        <taxon>Metazoa</taxon>
        <taxon>Chordata</taxon>
        <taxon>Craniata</taxon>
        <taxon>Vertebrata</taxon>
        <taxon>Euteleostomi</taxon>
        <taxon>Actinopterygii</taxon>
        <taxon>Neopterygii</taxon>
        <taxon>Teleostei</taxon>
        <taxon>Ostariophysi</taxon>
        <taxon>Cypriniformes</taxon>
        <taxon>Cyprinidae</taxon>
        <taxon>Cyprininae</taxon>
        <taxon>Cyprinus</taxon>
    </lineage>
</organism>
<feature type="compositionally biased region" description="Polar residues" evidence="7">
    <location>
        <begin position="24"/>
        <end position="35"/>
    </location>
</feature>
<dbReference type="Pfam" id="PF21292">
    <property type="entry name" value="EME1-MUS81_C"/>
    <property type="match status" value="1"/>
</dbReference>
<sequence>MSAVQRANTWEISDSEEERDENKPSSCVTLDQDTCANESNTTAASGSASGRPGDRSISAAGEKKKRRRTREEVQEEQESRRAATEKRRQEKNQLKEEKLQEQQRRREAALRVSLLKPENFIKSLTLQIHAALLQDAGCDVLLGTLDGLQWRKHIENQGLPNSISWTRQALQTEDEAKNGVIEEDQVLMVISHNEFEDMVMSHKTETNQSAPIGDVYEEAESLLQHLYKYLNKTSRKFVTILVISHQQRSGSGDEDNFDFHLNQHHLDTEGLLVHLQLYWNVSVNFLFGWQEVTDHVVAVTKALSKRPYKALCGDPDLGFCMDGSWSAGVRVDRDGRGLAQVWTRQIQQLNRVSPALAKAVTSVYPSPSLLLQVTCVQTLTERLSLYALTLVCFNRPMRSCRLRRSDADYWLISQWWAEPKRGVLVLSSLAVYIAFSLPRILISCWIKARFVEVKNKFRTLSPVVCASNYCIHELIKH</sequence>
<dbReference type="InterPro" id="IPR033310">
    <property type="entry name" value="Mms4/EME1/EME2"/>
</dbReference>
<dbReference type="GO" id="GO:0048476">
    <property type="term" value="C:Holliday junction resolvase complex"/>
    <property type="evidence" value="ECO:0007669"/>
    <property type="project" value="InterPro"/>
</dbReference>
<dbReference type="Proteomes" id="UP000694701">
    <property type="component" value="Unplaced"/>
</dbReference>
<dbReference type="InterPro" id="IPR043087">
    <property type="entry name" value="Eme1_nucdom_sub2"/>
</dbReference>
<protein>
    <recommendedName>
        <fullName evidence="8">ERCC4 domain-containing protein</fullName>
    </recommendedName>
</protein>
<dbReference type="SMART" id="SM00891">
    <property type="entry name" value="ERCC4"/>
    <property type="match status" value="1"/>
</dbReference>
<proteinExistence type="inferred from homology"/>
<dbReference type="GO" id="GO:0006302">
    <property type="term" value="P:double-strand break repair"/>
    <property type="evidence" value="ECO:0007669"/>
    <property type="project" value="TreeGrafter"/>
</dbReference>
<dbReference type="AlphaFoldDB" id="A0A8C2GZM8"/>
<reference evidence="9" key="1">
    <citation type="submission" date="2025-08" db="UniProtKB">
        <authorList>
            <consortium name="Ensembl"/>
        </authorList>
    </citation>
    <scope>IDENTIFICATION</scope>
</reference>
<dbReference type="GO" id="GO:0031573">
    <property type="term" value="P:mitotic intra-S DNA damage checkpoint signaling"/>
    <property type="evidence" value="ECO:0007669"/>
    <property type="project" value="TreeGrafter"/>
</dbReference>
<keyword evidence="6" id="KW-0539">Nucleus</keyword>
<dbReference type="Gene3D" id="3.40.1620.30">
    <property type="entry name" value="ERCC4, Mus81-Eme1 complex, nuclease domain, subdomain 1"/>
    <property type="match status" value="1"/>
</dbReference>
<evidence type="ECO:0000259" key="8">
    <source>
        <dbReference type="SMART" id="SM00891"/>
    </source>
</evidence>
<dbReference type="GO" id="GO:0003677">
    <property type="term" value="F:DNA binding"/>
    <property type="evidence" value="ECO:0007669"/>
    <property type="project" value="InterPro"/>
</dbReference>
<evidence type="ECO:0000256" key="2">
    <source>
        <dbReference type="ARBA" id="ARBA00005313"/>
    </source>
</evidence>
<dbReference type="InterPro" id="IPR042530">
    <property type="entry name" value="EME1/EME2_C"/>
</dbReference>
<feature type="compositionally biased region" description="Polar residues" evidence="7">
    <location>
        <begin position="1"/>
        <end position="12"/>
    </location>
</feature>
<feature type="compositionally biased region" description="Basic and acidic residues" evidence="7">
    <location>
        <begin position="69"/>
        <end position="102"/>
    </location>
</feature>
<dbReference type="Gene3D" id="4.10.800.30">
    <property type="entry name" value="ERCC4, Mus81-Eme1 complex, nuclease domain, subdomain 2"/>
    <property type="match status" value="1"/>
</dbReference>